<dbReference type="GO" id="GO:0005886">
    <property type="term" value="C:plasma membrane"/>
    <property type="evidence" value="ECO:0007669"/>
    <property type="project" value="TreeGrafter"/>
</dbReference>
<evidence type="ECO:0000256" key="4">
    <source>
        <dbReference type="ARBA" id="ARBA00012448"/>
    </source>
</evidence>
<feature type="domain" description="NTF2-like N-terminal transpeptidase" evidence="10">
    <location>
        <begin position="24"/>
        <end position="147"/>
    </location>
</feature>
<dbReference type="EMBL" id="WMET01000005">
    <property type="protein sequence ID" value="MYL21533.1"/>
    <property type="molecule type" value="Genomic_DNA"/>
</dbReference>
<dbReference type="PROSITE" id="PS51257">
    <property type="entry name" value="PROKAR_LIPOPROTEIN"/>
    <property type="match status" value="1"/>
</dbReference>
<dbReference type="GO" id="GO:0071972">
    <property type="term" value="F:peptidoglycan L,D-transpeptidase activity"/>
    <property type="evidence" value="ECO:0007669"/>
    <property type="project" value="TreeGrafter"/>
</dbReference>
<dbReference type="InterPro" id="IPR001460">
    <property type="entry name" value="PCN-bd_Tpept"/>
</dbReference>
<comment type="similarity">
    <text evidence="3">Belongs to the transpeptidase family.</text>
</comment>
<dbReference type="InterPro" id="IPR012338">
    <property type="entry name" value="Beta-lactam/transpept-like"/>
</dbReference>
<dbReference type="InterPro" id="IPR005311">
    <property type="entry name" value="PBP_dimer"/>
</dbReference>
<dbReference type="Gene3D" id="3.40.710.10">
    <property type="entry name" value="DD-peptidase/beta-lactamase superfamily"/>
    <property type="match status" value="1"/>
</dbReference>
<dbReference type="GO" id="GO:0009252">
    <property type="term" value="P:peptidoglycan biosynthetic process"/>
    <property type="evidence" value="ECO:0007669"/>
    <property type="project" value="UniProtKB-UniPathway"/>
</dbReference>
<dbReference type="Pfam" id="PF05223">
    <property type="entry name" value="MecA_N"/>
    <property type="match status" value="1"/>
</dbReference>
<reference evidence="11 12" key="1">
    <citation type="submission" date="2019-11" db="EMBL/GenBank/DDBJ databases">
        <title>Genome sequences of 17 halophilic strains isolated from different environments.</title>
        <authorList>
            <person name="Furrow R.E."/>
        </authorList>
    </citation>
    <scope>NUCLEOTIDE SEQUENCE [LARGE SCALE GENOMIC DNA]</scope>
    <source>
        <strain evidence="11 12">22511_23_Filter</strain>
    </source>
</reference>
<dbReference type="GO" id="GO:0008658">
    <property type="term" value="F:penicillin binding"/>
    <property type="evidence" value="ECO:0007669"/>
    <property type="project" value="InterPro"/>
</dbReference>
<dbReference type="UniPathway" id="UPA00219"/>
<protein>
    <recommendedName>
        <fullName evidence="4">serine-type D-Ala-D-Ala carboxypeptidase</fullName>
        <ecNumber evidence="4">3.4.16.4</ecNumber>
    </recommendedName>
</protein>
<feature type="domain" description="Penicillin-binding protein transpeptidase" evidence="8">
    <location>
        <begin position="356"/>
        <end position="655"/>
    </location>
</feature>
<feature type="chain" id="PRO_5039035664" description="serine-type D-Ala-D-Ala carboxypeptidase" evidence="7">
    <location>
        <begin position="21"/>
        <end position="659"/>
    </location>
</feature>
<dbReference type="Pfam" id="PF00905">
    <property type="entry name" value="Transpeptidase"/>
    <property type="match status" value="1"/>
</dbReference>
<evidence type="ECO:0000256" key="7">
    <source>
        <dbReference type="SAM" id="SignalP"/>
    </source>
</evidence>
<dbReference type="AlphaFoldDB" id="A0A845DV38"/>
<evidence type="ECO:0000256" key="5">
    <source>
        <dbReference type="ARBA" id="ARBA00023136"/>
    </source>
</evidence>
<dbReference type="InterPro" id="IPR036138">
    <property type="entry name" value="PBP_dimer_sf"/>
</dbReference>
<dbReference type="SUPFAM" id="SSF56519">
    <property type="entry name" value="Penicillin binding protein dimerisation domain"/>
    <property type="match status" value="1"/>
</dbReference>
<dbReference type="InterPro" id="IPR007887">
    <property type="entry name" value="MecA_N"/>
</dbReference>
<dbReference type="SUPFAM" id="SSF54427">
    <property type="entry name" value="NTF2-like"/>
    <property type="match status" value="1"/>
</dbReference>
<comment type="catalytic activity">
    <reaction evidence="6">
        <text>Preferential cleavage: (Ac)2-L-Lys-D-Ala-|-D-Ala. Also transpeptidation of peptidyl-alanyl moieties that are N-acyl substituents of D-alanine.</text>
        <dbReference type="EC" id="3.4.16.4"/>
    </reaction>
</comment>
<organism evidence="11 12">
    <name type="scientific">Halobacillus litoralis</name>
    <dbReference type="NCBI Taxonomy" id="45668"/>
    <lineage>
        <taxon>Bacteria</taxon>
        <taxon>Bacillati</taxon>
        <taxon>Bacillota</taxon>
        <taxon>Bacilli</taxon>
        <taxon>Bacillales</taxon>
        <taxon>Bacillaceae</taxon>
        <taxon>Halobacillus</taxon>
    </lineage>
</organism>
<dbReference type="Gene3D" id="3.10.450.100">
    <property type="entry name" value="NTF2-like, domain 1"/>
    <property type="match status" value="1"/>
</dbReference>
<dbReference type="InterPro" id="IPR032710">
    <property type="entry name" value="NTF2-like_dom_sf"/>
</dbReference>
<keyword evidence="5" id="KW-0472">Membrane</keyword>
<evidence type="ECO:0000259" key="9">
    <source>
        <dbReference type="Pfam" id="PF03717"/>
    </source>
</evidence>
<comment type="pathway">
    <text evidence="2">Cell wall biogenesis; peptidoglycan biosynthesis.</text>
</comment>
<dbReference type="Proteomes" id="UP000460949">
    <property type="component" value="Unassembled WGS sequence"/>
</dbReference>
<feature type="domain" description="Penicillin-binding protein dimerisation" evidence="9">
    <location>
        <begin position="155"/>
        <end position="321"/>
    </location>
</feature>
<evidence type="ECO:0000259" key="8">
    <source>
        <dbReference type="Pfam" id="PF00905"/>
    </source>
</evidence>
<dbReference type="EC" id="3.4.16.4" evidence="4"/>
<evidence type="ECO:0000256" key="6">
    <source>
        <dbReference type="ARBA" id="ARBA00034000"/>
    </source>
</evidence>
<dbReference type="SUPFAM" id="SSF56601">
    <property type="entry name" value="beta-lactamase/transpeptidase-like"/>
    <property type="match status" value="1"/>
</dbReference>
<evidence type="ECO:0000313" key="11">
    <source>
        <dbReference type="EMBL" id="MYL21533.1"/>
    </source>
</evidence>
<dbReference type="InterPro" id="IPR050515">
    <property type="entry name" value="Beta-lactam/transpept"/>
</dbReference>
<dbReference type="Gene3D" id="3.30.1390.30">
    <property type="entry name" value="Penicillin-binding protein 2a, domain 3"/>
    <property type="match status" value="1"/>
</dbReference>
<dbReference type="GO" id="GO:0046677">
    <property type="term" value="P:response to antibiotic"/>
    <property type="evidence" value="ECO:0007669"/>
    <property type="project" value="InterPro"/>
</dbReference>
<comment type="caution">
    <text evidence="11">The sequence shown here is derived from an EMBL/GenBank/DDBJ whole genome shotgun (WGS) entry which is preliminary data.</text>
</comment>
<accession>A0A845DV38</accession>
<keyword evidence="7" id="KW-0732">Signal</keyword>
<evidence type="ECO:0000256" key="3">
    <source>
        <dbReference type="ARBA" id="ARBA00007171"/>
    </source>
</evidence>
<comment type="subcellular location">
    <subcellularLocation>
        <location evidence="1">Membrane</location>
    </subcellularLocation>
</comment>
<sequence>MKKWMILVVFLLTAALTACSSQPEPQDAFSAYMDAWEQKEYETMYSYLSEPSKEAVTKEDFVSRYQDIYEGISAEEVSITYDFPEEEESYDQEDTPSYEYTASVDSKAGAIEFSHQAGLVYEEGEEEDRWAVEWQPDLIFPQMEEGDTVRVTRLDSKRGEIFDRDGQGLAVKGPVKEVGIVPGKMEEEEALKEGLADILKLSVEQIDQKLEQSWVKDDVFVPLAMIPEDDEERLTALEELPGGYMINDGKEARVYPLGEAAAHLTGYMGTITAEEMEEREGEGYSVNDNIGKSGLELVMEDELRGEPGWRVYIADETNETKEVLAEQEAEDGEDVTLTISSDVQTEVYEQLKDESGTAAAIHPETGRVEALVSTPSYDPTALSLGLGGEEVTLNKFSRTYSPGSTFKPITAAVGLETGTINPEEELSISGETYEADAGYSVTRVPGAAEDSRVNLRDALVRSDNIYFARQIVDIGGDSFLEEAAGFGFGEDLPFSYPIEASQLMNEDTFESESLLAATAYGQGQVQMSAVHLAAAYTPFITDGTLIKPQLLLNEEEPQAWKEDVVSAETAALIRDDLTAVVQNENGTAYEPVVEGISLAGKTGSAELKKSPDEEGPVNGWFVAWDTEDQDLLVAMMMEDTEEGSHDVVPKVKNVFENLK</sequence>
<name>A0A845DV38_9BACI</name>
<evidence type="ECO:0000256" key="1">
    <source>
        <dbReference type="ARBA" id="ARBA00004370"/>
    </source>
</evidence>
<dbReference type="Pfam" id="PF03717">
    <property type="entry name" value="PBP_dimer"/>
    <property type="match status" value="1"/>
</dbReference>
<dbReference type="Gene3D" id="3.90.1310.10">
    <property type="entry name" value="Penicillin-binding protein 2a (Domain 2)"/>
    <property type="match status" value="1"/>
</dbReference>
<dbReference type="PANTHER" id="PTHR30627">
    <property type="entry name" value="PEPTIDOGLYCAN D,D-TRANSPEPTIDASE"/>
    <property type="match status" value="1"/>
</dbReference>
<gene>
    <name evidence="11" type="ORF">GLW04_16635</name>
</gene>
<evidence type="ECO:0000313" key="12">
    <source>
        <dbReference type="Proteomes" id="UP000460949"/>
    </source>
</evidence>
<evidence type="ECO:0000259" key="10">
    <source>
        <dbReference type="Pfam" id="PF05223"/>
    </source>
</evidence>
<dbReference type="RefSeq" id="WP_160839317.1">
    <property type="nucleotide sequence ID" value="NZ_WMET01000005.1"/>
</dbReference>
<dbReference type="GO" id="GO:0071555">
    <property type="term" value="P:cell wall organization"/>
    <property type="evidence" value="ECO:0007669"/>
    <property type="project" value="TreeGrafter"/>
</dbReference>
<feature type="signal peptide" evidence="7">
    <location>
        <begin position="1"/>
        <end position="20"/>
    </location>
</feature>
<dbReference type="GO" id="GO:0009002">
    <property type="term" value="F:serine-type D-Ala-D-Ala carboxypeptidase activity"/>
    <property type="evidence" value="ECO:0007669"/>
    <property type="project" value="UniProtKB-EC"/>
</dbReference>
<evidence type="ECO:0000256" key="2">
    <source>
        <dbReference type="ARBA" id="ARBA00004752"/>
    </source>
</evidence>
<proteinExistence type="inferred from homology"/>
<dbReference type="PANTHER" id="PTHR30627:SF25">
    <property type="entry name" value="PENICILLIN-BINDING PROTEIN 3"/>
    <property type="match status" value="1"/>
</dbReference>